<dbReference type="InterPro" id="IPR003481">
    <property type="entry name" value="FliD_N"/>
</dbReference>
<dbReference type="RefSeq" id="WP_237383372.1">
    <property type="nucleotide sequence ID" value="NZ_CP071793.1"/>
</dbReference>
<evidence type="ECO:0000256" key="1">
    <source>
        <dbReference type="ARBA" id="ARBA00009764"/>
    </source>
</evidence>
<dbReference type="PANTHER" id="PTHR30288:SF0">
    <property type="entry name" value="FLAGELLAR HOOK-ASSOCIATED PROTEIN 2"/>
    <property type="match status" value="1"/>
</dbReference>
<protein>
    <recommendedName>
        <fullName evidence="5">Flagellar hook-associated protein 2</fullName>
        <shortName evidence="5">HAP2</shortName>
    </recommendedName>
    <alternativeName>
        <fullName evidence="5">Flagellar cap protein</fullName>
    </alternativeName>
</protein>
<evidence type="ECO:0000256" key="4">
    <source>
        <dbReference type="ARBA" id="ARBA00023143"/>
    </source>
</evidence>
<sequence length="537" mass="56852">MAGTIAFQGLATGLDYEALKDALLVRHENRVARISQSISDQDRTKAGLSDLKRTLDAFGSIASDLESKVFEKRKTESSDTSVFTATSTNSEAATGNYEIFVNQLASNSVATFGSKVGSLTEVIGAGTLNVELSGGETFSVNLTDANSTITDLRQAINDQHGDKLNANIVEVESGQFQLVVSTIETGSASNIVVGAGQSEISGFNASFLTDGVSQTRAGLDAIIEVDGLQNITRSSNTISDVIEGITLTLKNESEVGSRQTLSVETDFDEMISGLNEFVSGYNDLLSQVDRLTDSEENGVLAGDSSTLALAREVRSLITRAVPNIDQINVRDDGSTGFTALSQIGFKSDRTTGELSIDSDTLKEALTDHFDEVKNLFLGATTSSNNNVSVSSNLTDPPFSGSITLDSQNDTATIDGQVYNLERSGSILSFASGSSFSGLTFVAGASATNISIEVAAGLGSLVESIADQYAGFSGIIDDRSASIDERTRQLNRDLDAARNRVEDERSRLDFIFARAEQAVSQLQGLQSSLGTQANLNFG</sequence>
<keyword evidence="5" id="KW-0964">Secreted</keyword>
<comment type="subunit">
    <text evidence="2 5">Homopentamer.</text>
</comment>
<reference evidence="8" key="1">
    <citation type="submission" date="2021-03" db="EMBL/GenBank/DDBJ databases">
        <title>Acanthopleuribacteraceae sp. M133.</title>
        <authorList>
            <person name="Wang G."/>
        </authorList>
    </citation>
    <scope>NUCLEOTIDE SEQUENCE</scope>
    <source>
        <strain evidence="8">M133</strain>
    </source>
</reference>
<dbReference type="InterPro" id="IPR010809">
    <property type="entry name" value="FliD_C"/>
</dbReference>
<evidence type="ECO:0000313" key="9">
    <source>
        <dbReference type="Proteomes" id="UP000663929"/>
    </source>
</evidence>
<dbReference type="GO" id="GO:0009424">
    <property type="term" value="C:bacterial-type flagellum hook"/>
    <property type="evidence" value="ECO:0007669"/>
    <property type="project" value="UniProtKB-UniRule"/>
</dbReference>
<comment type="function">
    <text evidence="5">Required for morphogenesis and for the elongation of the flagellar filament by facilitating polymerization of the flagellin monomers at the tip of growing filament. Forms a capping structure, which prevents flagellin subunits (transported through the central channel of the flagellum) from leaking out without polymerization at the distal end.</text>
</comment>
<organism evidence="8 9">
    <name type="scientific">Sulfidibacter corallicola</name>
    <dbReference type="NCBI Taxonomy" id="2818388"/>
    <lineage>
        <taxon>Bacteria</taxon>
        <taxon>Pseudomonadati</taxon>
        <taxon>Acidobacteriota</taxon>
        <taxon>Holophagae</taxon>
        <taxon>Acanthopleuribacterales</taxon>
        <taxon>Acanthopleuribacteraceae</taxon>
        <taxon>Sulfidibacter</taxon>
    </lineage>
</organism>
<dbReference type="AlphaFoldDB" id="A0A8A4TUS6"/>
<evidence type="ECO:0000256" key="5">
    <source>
        <dbReference type="RuleBase" id="RU362066"/>
    </source>
</evidence>
<dbReference type="KEGG" id="scor:J3U87_12515"/>
<gene>
    <name evidence="8" type="primary">fliD</name>
    <name evidence="8" type="ORF">J3U87_12515</name>
</gene>
<evidence type="ECO:0000259" key="6">
    <source>
        <dbReference type="Pfam" id="PF02465"/>
    </source>
</evidence>
<dbReference type="Proteomes" id="UP000663929">
    <property type="component" value="Chromosome"/>
</dbReference>
<dbReference type="InterPro" id="IPR040026">
    <property type="entry name" value="FliD"/>
</dbReference>
<keyword evidence="9" id="KW-1185">Reference proteome</keyword>
<evidence type="ECO:0000259" key="7">
    <source>
        <dbReference type="Pfam" id="PF07195"/>
    </source>
</evidence>
<evidence type="ECO:0000256" key="2">
    <source>
        <dbReference type="ARBA" id="ARBA00011255"/>
    </source>
</evidence>
<evidence type="ECO:0000256" key="3">
    <source>
        <dbReference type="ARBA" id="ARBA00023054"/>
    </source>
</evidence>
<dbReference type="EMBL" id="CP071793">
    <property type="protein sequence ID" value="QTD53270.1"/>
    <property type="molecule type" value="Genomic_DNA"/>
</dbReference>
<evidence type="ECO:0000313" key="8">
    <source>
        <dbReference type="EMBL" id="QTD53270.1"/>
    </source>
</evidence>
<dbReference type="GO" id="GO:0071973">
    <property type="term" value="P:bacterial-type flagellum-dependent cell motility"/>
    <property type="evidence" value="ECO:0007669"/>
    <property type="project" value="TreeGrafter"/>
</dbReference>
<dbReference type="Pfam" id="PF07195">
    <property type="entry name" value="FliD_C"/>
    <property type="match status" value="1"/>
</dbReference>
<keyword evidence="4 5" id="KW-0975">Bacterial flagellum</keyword>
<proteinExistence type="inferred from homology"/>
<dbReference type="GO" id="GO:0007155">
    <property type="term" value="P:cell adhesion"/>
    <property type="evidence" value="ECO:0007669"/>
    <property type="project" value="InterPro"/>
</dbReference>
<keyword evidence="3" id="KW-0175">Coiled coil</keyword>
<name>A0A8A4TUS6_SULCO</name>
<feature type="domain" description="Flagellar hook-associated protein 2 C-terminal" evidence="7">
    <location>
        <begin position="220"/>
        <end position="522"/>
    </location>
</feature>
<feature type="domain" description="Flagellar hook-associated protein 2 N-terminal" evidence="6">
    <location>
        <begin position="12"/>
        <end position="107"/>
    </location>
</feature>
<keyword evidence="8" id="KW-0969">Cilium</keyword>
<dbReference type="Pfam" id="PF02465">
    <property type="entry name" value="FliD_N"/>
    <property type="match status" value="1"/>
</dbReference>
<comment type="subcellular location">
    <subcellularLocation>
        <location evidence="5">Secreted</location>
    </subcellularLocation>
    <subcellularLocation>
        <location evidence="5">Bacterial flagellum</location>
    </subcellularLocation>
</comment>
<comment type="similarity">
    <text evidence="1 5">Belongs to the FliD family.</text>
</comment>
<keyword evidence="8" id="KW-0282">Flagellum</keyword>
<keyword evidence="8" id="KW-0966">Cell projection</keyword>
<dbReference type="PANTHER" id="PTHR30288">
    <property type="entry name" value="FLAGELLAR CAP/ASSEMBLY PROTEIN FLID"/>
    <property type="match status" value="1"/>
</dbReference>
<dbReference type="GO" id="GO:0005576">
    <property type="term" value="C:extracellular region"/>
    <property type="evidence" value="ECO:0007669"/>
    <property type="project" value="UniProtKB-SubCell"/>
</dbReference>
<accession>A0A8A4TUS6</accession>
<dbReference type="GO" id="GO:0009421">
    <property type="term" value="C:bacterial-type flagellum filament cap"/>
    <property type="evidence" value="ECO:0007669"/>
    <property type="project" value="InterPro"/>
</dbReference>